<evidence type="ECO:0000256" key="3">
    <source>
        <dbReference type="ARBA" id="ARBA00022781"/>
    </source>
</evidence>
<comment type="subcellular location">
    <subcellularLocation>
        <location evidence="1">Membrane</location>
    </subcellularLocation>
</comment>
<dbReference type="GO" id="GO:0016020">
    <property type="term" value="C:membrane"/>
    <property type="evidence" value="ECO:0007669"/>
    <property type="project" value="UniProtKB-SubCell"/>
</dbReference>
<keyword evidence="5" id="KW-0472">Membrane</keyword>
<dbReference type="Proteomes" id="UP000176609">
    <property type="component" value="Unassembled WGS sequence"/>
</dbReference>
<reference evidence="7 8" key="1">
    <citation type="journal article" date="2016" name="Nat. Commun.">
        <title>Thousands of microbial genomes shed light on interconnected biogeochemical processes in an aquifer system.</title>
        <authorList>
            <person name="Anantharaman K."/>
            <person name="Brown C.T."/>
            <person name="Hug L.A."/>
            <person name="Sharon I."/>
            <person name="Castelle C.J."/>
            <person name="Probst A.J."/>
            <person name="Thomas B.C."/>
            <person name="Singh A."/>
            <person name="Wilkins M.J."/>
            <person name="Karaoz U."/>
            <person name="Brodie E.L."/>
            <person name="Williams K.H."/>
            <person name="Hubbard S.S."/>
            <person name="Banfield J.F."/>
        </authorList>
    </citation>
    <scope>NUCLEOTIDE SEQUENCE [LARGE SCALE GENOMIC DNA]</scope>
</reference>
<evidence type="ECO:0000313" key="7">
    <source>
        <dbReference type="EMBL" id="OGG26811.1"/>
    </source>
</evidence>
<evidence type="ECO:0000256" key="2">
    <source>
        <dbReference type="ARBA" id="ARBA00022448"/>
    </source>
</evidence>
<name>A0A1F6AQ44_9BACT</name>
<dbReference type="AlphaFoldDB" id="A0A1F6AQ44"/>
<evidence type="ECO:0000313" key="8">
    <source>
        <dbReference type="Proteomes" id="UP000176609"/>
    </source>
</evidence>
<gene>
    <name evidence="7" type="ORF">A2960_01435</name>
</gene>
<dbReference type="EMBL" id="MFJR01000007">
    <property type="protein sequence ID" value="OGG26811.1"/>
    <property type="molecule type" value="Genomic_DNA"/>
</dbReference>
<evidence type="ECO:0000256" key="5">
    <source>
        <dbReference type="ARBA" id="ARBA00023136"/>
    </source>
</evidence>
<dbReference type="Pfam" id="PF00213">
    <property type="entry name" value="OSCP"/>
    <property type="match status" value="1"/>
</dbReference>
<protein>
    <submittedName>
        <fullName evidence="7">Uncharacterized protein</fullName>
    </submittedName>
</protein>
<proteinExistence type="predicted"/>
<keyword evidence="4" id="KW-0406">Ion transport</keyword>
<evidence type="ECO:0000256" key="6">
    <source>
        <dbReference type="ARBA" id="ARBA00023310"/>
    </source>
</evidence>
<sequence>MKKDNHKLQEALDLMNFDTTHVFADDLQESIKLAVEKAKGEKAAMVESASTFIPAEKQKLENILDTIFKRRISVDYFVKPSLLGGFRVTVGDWKLDGTLACQLEKIQSKFGVK</sequence>
<evidence type="ECO:0000256" key="1">
    <source>
        <dbReference type="ARBA" id="ARBA00004370"/>
    </source>
</evidence>
<dbReference type="InterPro" id="IPR000711">
    <property type="entry name" value="ATPase_OSCP/dsu"/>
</dbReference>
<comment type="caution">
    <text evidence="7">The sequence shown here is derived from an EMBL/GenBank/DDBJ whole genome shotgun (WGS) entry which is preliminary data.</text>
</comment>
<keyword evidence="3" id="KW-0375">Hydrogen ion transport</keyword>
<organism evidence="7 8">
    <name type="scientific">Candidatus Gottesmanbacteria bacterium RIFCSPLOWO2_01_FULL_39_12b</name>
    <dbReference type="NCBI Taxonomy" id="1798388"/>
    <lineage>
        <taxon>Bacteria</taxon>
        <taxon>Candidatus Gottesmaniibacteriota</taxon>
    </lineage>
</organism>
<accession>A0A1F6AQ44</accession>
<keyword evidence="6" id="KW-0066">ATP synthesis</keyword>
<keyword evidence="2" id="KW-0813">Transport</keyword>
<evidence type="ECO:0000256" key="4">
    <source>
        <dbReference type="ARBA" id="ARBA00023065"/>
    </source>
</evidence>
<dbReference type="GO" id="GO:0046933">
    <property type="term" value="F:proton-transporting ATP synthase activity, rotational mechanism"/>
    <property type="evidence" value="ECO:0007669"/>
    <property type="project" value="InterPro"/>
</dbReference>